<feature type="transmembrane region" description="Helical" evidence="7">
    <location>
        <begin position="388"/>
        <end position="412"/>
    </location>
</feature>
<evidence type="ECO:0000256" key="3">
    <source>
        <dbReference type="ARBA" id="ARBA00022692"/>
    </source>
</evidence>
<feature type="transmembrane region" description="Helical" evidence="7">
    <location>
        <begin position="433"/>
        <end position="454"/>
    </location>
</feature>
<dbReference type="CDD" id="cd11482">
    <property type="entry name" value="SLC-NCS1sbd_NRT1-like"/>
    <property type="match status" value="1"/>
</dbReference>
<dbReference type="AlphaFoldDB" id="A0A427XCL8"/>
<dbReference type="FunFam" id="1.10.4160.10:FF:000001">
    <property type="entry name" value="Uracil permease, putative"/>
    <property type="match status" value="1"/>
</dbReference>
<dbReference type="GO" id="GO:0005886">
    <property type="term" value="C:plasma membrane"/>
    <property type="evidence" value="ECO:0007669"/>
    <property type="project" value="TreeGrafter"/>
</dbReference>
<gene>
    <name evidence="8" type="ORF">EHS24_005494</name>
</gene>
<keyword evidence="9" id="KW-1185">Reference proteome</keyword>
<keyword evidence="4 7" id="KW-1133">Transmembrane helix</keyword>
<dbReference type="Gene3D" id="1.10.4160.10">
    <property type="entry name" value="Hydantoin permease"/>
    <property type="match status" value="1"/>
</dbReference>
<dbReference type="GeneID" id="39590037"/>
<dbReference type="RefSeq" id="XP_028471756.1">
    <property type="nucleotide sequence ID" value="XM_028621017.1"/>
</dbReference>
<dbReference type="InterPro" id="IPR001248">
    <property type="entry name" value="Pur-cyt_permease"/>
</dbReference>
<evidence type="ECO:0000256" key="1">
    <source>
        <dbReference type="ARBA" id="ARBA00004141"/>
    </source>
</evidence>
<feature type="compositionally biased region" description="Basic and acidic residues" evidence="6">
    <location>
        <begin position="526"/>
        <end position="550"/>
    </location>
</feature>
<feature type="transmembrane region" description="Helical" evidence="7">
    <location>
        <begin position="38"/>
        <end position="56"/>
    </location>
</feature>
<feature type="transmembrane region" description="Helical" evidence="7">
    <location>
        <begin position="474"/>
        <end position="492"/>
    </location>
</feature>
<feature type="region of interest" description="Disordered" evidence="6">
    <location>
        <begin position="523"/>
        <end position="557"/>
    </location>
</feature>
<keyword evidence="5 7" id="KW-0472">Membrane</keyword>
<sequence length="557" mass="61791">MKKFSLPSLEVKGAPSREAALENDDLLPIPLENRTWDFWTFTIFWFSAVGTVANWTGGATYLGYGLSIWDGLLVNFFGYLIIAMFMVLNGRAGAVYHISFPVYARSSWGVFGGLWPAFNRAMSAVVWNGVNCVTGGQGIYIMIHCIWPSAARIPNKMPASSALDTANMMGFVIFWALLSAILFLSVPKWRILIHIKLAAYVISSCAMLAMAIVHSGGVSDILKEKSTVHGSERVWLIARFTLLSAASCSTFASNASDWQRNATKPSDPIFGQLFGFPMSNFIVSLFGNIVAASSRKTYGELIWNPLTYLDRMLTDSYSAKYRAGAFFIALGFTYSSLFSCAFENVLPAGNDISAILPKYISMKRAFAICQILTIAINPWYLLGSAGVFISFLASYQIFLFAITGILLVDYYIINRGRMDLAWLYTADRSGKFWYTYGINWRAVVAYLVGIGINFAGFLNNMGKLDVSIGVQRSFYFAFITSGTGAGLTYYLLARFFPQTSYLENKGLKFAEWSQDEVETYAGGVNRQRDGAADKNGELRRRSPVEEKDLTDVTVSEV</sequence>
<reference evidence="8 9" key="1">
    <citation type="submission" date="2018-11" db="EMBL/GenBank/DDBJ databases">
        <title>Genome sequence of Apiotrichum porosum DSM 27194.</title>
        <authorList>
            <person name="Aliyu H."/>
            <person name="Gorte O."/>
            <person name="Ochsenreither K."/>
        </authorList>
    </citation>
    <scope>NUCLEOTIDE SEQUENCE [LARGE SCALE GENOMIC DNA]</scope>
    <source>
        <strain evidence="8 9">DSM 27194</strain>
    </source>
</reference>
<evidence type="ECO:0000313" key="9">
    <source>
        <dbReference type="Proteomes" id="UP000279236"/>
    </source>
</evidence>
<dbReference type="PANTHER" id="PTHR30618:SF1">
    <property type="entry name" value="URIDINE PERMEASE"/>
    <property type="match status" value="1"/>
</dbReference>
<feature type="transmembrane region" description="Helical" evidence="7">
    <location>
        <begin position="100"/>
        <end position="118"/>
    </location>
</feature>
<feature type="transmembrane region" description="Helical" evidence="7">
    <location>
        <begin position="234"/>
        <end position="253"/>
    </location>
</feature>
<comment type="similarity">
    <text evidence="2">Belongs to the purine-cytosine permease (2.A.39) family.</text>
</comment>
<feature type="transmembrane region" description="Helical" evidence="7">
    <location>
        <begin position="168"/>
        <end position="185"/>
    </location>
</feature>
<dbReference type="GO" id="GO:0015205">
    <property type="term" value="F:nucleobase transmembrane transporter activity"/>
    <property type="evidence" value="ECO:0007669"/>
    <property type="project" value="TreeGrafter"/>
</dbReference>
<comment type="caution">
    <text evidence="8">The sequence shown here is derived from an EMBL/GenBank/DDBJ whole genome shotgun (WGS) entry which is preliminary data.</text>
</comment>
<feature type="transmembrane region" description="Helical" evidence="7">
    <location>
        <begin position="273"/>
        <end position="291"/>
    </location>
</feature>
<evidence type="ECO:0000256" key="2">
    <source>
        <dbReference type="ARBA" id="ARBA00008974"/>
    </source>
</evidence>
<organism evidence="8 9">
    <name type="scientific">Apiotrichum porosum</name>
    <dbReference type="NCBI Taxonomy" id="105984"/>
    <lineage>
        <taxon>Eukaryota</taxon>
        <taxon>Fungi</taxon>
        <taxon>Dikarya</taxon>
        <taxon>Basidiomycota</taxon>
        <taxon>Agaricomycotina</taxon>
        <taxon>Tremellomycetes</taxon>
        <taxon>Trichosporonales</taxon>
        <taxon>Trichosporonaceae</taxon>
        <taxon>Apiotrichum</taxon>
    </lineage>
</organism>
<evidence type="ECO:0000256" key="4">
    <source>
        <dbReference type="ARBA" id="ARBA00022989"/>
    </source>
</evidence>
<evidence type="ECO:0000256" key="5">
    <source>
        <dbReference type="ARBA" id="ARBA00023136"/>
    </source>
</evidence>
<name>A0A427XCL8_9TREE</name>
<dbReference type="Pfam" id="PF02133">
    <property type="entry name" value="Transp_cyt_pur"/>
    <property type="match status" value="1"/>
</dbReference>
<dbReference type="InterPro" id="IPR045225">
    <property type="entry name" value="Uracil/uridine/allantoin_perm"/>
</dbReference>
<evidence type="ECO:0000256" key="6">
    <source>
        <dbReference type="SAM" id="MobiDB-lite"/>
    </source>
</evidence>
<evidence type="ECO:0000256" key="7">
    <source>
        <dbReference type="SAM" id="Phobius"/>
    </source>
</evidence>
<feature type="transmembrane region" description="Helical" evidence="7">
    <location>
        <begin position="191"/>
        <end position="213"/>
    </location>
</feature>
<evidence type="ECO:0008006" key="10">
    <source>
        <dbReference type="Google" id="ProtNLM"/>
    </source>
</evidence>
<feature type="transmembrane region" description="Helical" evidence="7">
    <location>
        <begin position="124"/>
        <end position="147"/>
    </location>
</feature>
<dbReference type="OrthoDB" id="2018619at2759"/>
<dbReference type="EMBL" id="RSCE01000023">
    <property type="protein sequence ID" value="RSH76609.1"/>
    <property type="molecule type" value="Genomic_DNA"/>
</dbReference>
<accession>A0A427XCL8</accession>
<feature type="transmembrane region" description="Helical" evidence="7">
    <location>
        <begin position="68"/>
        <end position="88"/>
    </location>
</feature>
<feature type="transmembrane region" description="Helical" evidence="7">
    <location>
        <begin position="365"/>
        <end position="382"/>
    </location>
</feature>
<proteinExistence type="inferred from homology"/>
<keyword evidence="3 7" id="KW-0812">Transmembrane</keyword>
<dbReference type="Proteomes" id="UP000279236">
    <property type="component" value="Unassembled WGS sequence"/>
</dbReference>
<evidence type="ECO:0000313" key="8">
    <source>
        <dbReference type="EMBL" id="RSH76609.1"/>
    </source>
</evidence>
<protein>
    <recommendedName>
        <fullName evidence="10">Uridine permease</fullName>
    </recommendedName>
</protein>
<dbReference type="PANTHER" id="PTHR30618">
    <property type="entry name" value="NCS1 FAMILY PURINE/PYRIMIDINE TRANSPORTER"/>
    <property type="match status" value="1"/>
</dbReference>
<comment type="subcellular location">
    <subcellularLocation>
        <location evidence="1">Membrane</location>
        <topology evidence="1">Multi-pass membrane protein</topology>
    </subcellularLocation>
</comment>